<organism evidence="1 2">
    <name type="scientific">Cuscuta campestris</name>
    <dbReference type="NCBI Taxonomy" id="132261"/>
    <lineage>
        <taxon>Eukaryota</taxon>
        <taxon>Viridiplantae</taxon>
        <taxon>Streptophyta</taxon>
        <taxon>Embryophyta</taxon>
        <taxon>Tracheophyta</taxon>
        <taxon>Spermatophyta</taxon>
        <taxon>Magnoliopsida</taxon>
        <taxon>eudicotyledons</taxon>
        <taxon>Gunneridae</taxon>
        <taxon>Pentapetalae</taxon>
        <taxon>asterids</taxon>
        <taxon>lamiids</taxon>
        <taxon>Solanales</taxon>
        <taxon>Convolvulaceae</taxon>
        <taxon>Cuscuteae</taxon>
        <taxon>Cuscuta</taxon>
        <taxon>Cuscuta subgen. Grammica</taxon>
        <taxon>Cuscuta sect. Cleistogrammica</taxon>
    </lineage>
</organism>
<reference evidence="1 2" key="1">
    <citation type="submission" date="2018-04" db="EMBL/GenBank/DDBJ databases">
        <authorList>
            <person name="Vogel A."/>
        </authorList>
    </citation>
    <scope>NUCLEOTIDE SEQUENCE [LARGE SCALE GENOMIC DNA]</scope>
</reference>
<sequence length="16" mass="1880">VEIKDWMRSSLDNSEA</sequence>
<dbReference type="EMBL" id="OOIL02001151">
    <property type="protein sequence ID" value="VFQ73170.1"/>
    <property type="molecule type" value="Genomic_DNA"/>
</dbReference>
<name>A0A484LA04_9ASTE</name>
<feature type="non-terminal residue" evidence="1">
    <location>
        <position position="1"/>
    </location>
</feature>
<keyword evidence="2" id="KW-1185">Reference proteome</keyword>
<gene>
    <name evidence="1" type="ORF">CCAM_LOCUS14946</name>
</gene>
<dbReference type="AlphaFoldDB" id="A0A484LA04"/>
<protein>
    <submittedName>
        <fullName evidence="1">Uncharacterized protein</fullName>
    </submittedName>
</protein>
<proteinExistence type="predicted"/>
<dbReference type="Proteomes" id="UP000595140">
    <property type="component" value="Unassembled WGS sequence"/>
</dbReference>
<evidence type="ECO:0000313" key="1">
    <source>
        <dbReference type="EMBL" id="VFQ73170.1"/>
    </source>
</evidence>
<accession>A0A484LA04</accession>
<evidence type="ECO:0000313" key="2">
    <source>
        <dbReference type="Proteomes" id="UP000595140"/>
    </source>
</evidence>